<proteinExistence type="predicted"/>
<feature type="compositionally biased region" description="Basic and acidic residues" evidence="1">
    <location>
        <begin position="154"/>
        <end position="167"/>
    </location>
</feature>
<accession>A0AAW2FWY1</accession>
<dbReference type="Proteomes" id="UP001430953">
    <property type="component" value="Unassembled WGS sequence"/>
</dbReference>
<evidence type="ECO:0000256" key="1">
    <source>
        <dbReference type="SAM" id="MobiDB-lite"/>
    </source>
</evidence>
<feature type="region of interest" description="Disordered" evidence="1">
    <location>
        <begin position="76"/>
        <end position="104"/>
    </location>
</feature>
<feature type="compositionally biased region" description="Polar residues" evidence="1">
    <location>
        <begin position="76"/>
        <end position="85"/>
    </location>
</feature>
<feature type="region of interest" description="Disordered" evidence="1">
    <location>
        <begin position="149"/>
        <end position="169"/>
    </location>
</feature>
<protein>
    <submittedName>
        <fullName evidence="2">Uncharacterized protein</fullName>
    </submittedName>
</protein>
<dbReference type="Pfam" id="PF15502">
    <property type="entry name" value="MPLKIP"/>
    <property type="match status" value="1"/>
</dbReference>
<keyword evidence="3" id="KW-1185">Reference proteome</keyword>
<dbReference type="InterPro" id="IPR028265">
    <property type="entry name" value="TTDN1/SICKLE"/>
</dbReference>
<gene>
    <name evidence="2" type="ORF">PUN28_007874</name>
</gene>
<dbReference type="AlphaFoldDB" id="A0AAW2FWY1"/>
<comment type="caution">
    <text evidence="2">The sequence shown here is derived from an EMBL/GenBank/DDBJ whole genome shotgun (WGS) entry which is preliminary data.</text>
</comment>
<evidence type="ECO:0000313" key="2">
    <source>
        <dbReference type="EMBL" id="KAL0119725.1"/>
    </source>
</evidence>
<dbReference type="EMBL" id="JADYXP020000007">
    <property type="protein sequence ID" value="KAL0119725.1"/>
    <property type="molecule type" value="Genomic_DNA"/>
</dbReference>
<sequence length="242" mass="27685">MRKSLSNNAAYGRPYGARHMYNWKTHENVNNKDYQFAESNSYQRFSANDGGSQSCDNFIPLNANTPTTQREKYNFSNRHSPTGRGSPSGGWHNNYRNNYATPRPQKHHFNQAYGQKRKNFYKQRQVNLLAYVDVNSFLEDPWEELVQKLNDSQDTSKSEECSPEDNKCSISVSSETQNANLGQISKVSSSVELESSDICSSQDKLENLQDKSTHSISENCKAMQEKNIYLNTLLIDNNQKDV</sequence>
<evidence type="ECO:0000313" key="3">
    <source>
        <dbReference type="Proteomes" id="UP001430953"/>
    </source>
</evidence>
<organism evidence="2 3">
    <name type="scientific">Cardiocondyla obscurior</name>
    <dbReference type="NCBI Taxonomy" id="286306"/>
    <lineage>
        <taxon>Eukaryota</taxon>
        <taxon>Metazoa</taxon>
        <taxon>Ecdysozoa</taxon>
        <taxon>Arthropoda</taxon>
        <taxon>Hexapoda</taxon>
        <taxon>Insecta</taxon>
        <taxon>Pterygota</taxon>
        <taxon>Neoptera</taxon>
        <taxon>Endopterygota</taxon>
        <taxon>Hymenoptera</taxon>
        <taxon>Apocrita</taxon>
        <taxon>Aculeata</taxon>
        <taxon>Formicoidea</taxon>
        <taxon>Formicidae</taxon>
        <taxon>Myrmicinae</taxon>
        <taxon>Cardiocondyla</taxon>
    </lineage>
</organism>
<reference evidence="2 3" key="1">
    <citation type="submission" date="2023-03" db="EMBL/GenBank/DDBJ databases">
        <title>High recombination rates correlate with genetic variation in Cardiocondyla obscurior ants.</title>
        <authorList>
            <person name="Errbii M."/>
        </authorList>
    </citation>
    <scope>NUCLEOTIDE SEQUENCE [LARGE SCALE GENOMIC DNA]</scope>
    <source>
        <strain evidence="2">Alpha-2009</strain>
        <tissue evidence="2">Whole body</tissue>
    </source>
</reference>
<name>A0AAW2FWY1_9HYME</name>